<keyword evidence="1" id="KW-0812">Transmembrane</keyword>
<sequence>MIVLKYNTIIYPFISTHSLSRIATLSLSALAVAACATATFSVFYASLYQIAPAQRSNYLTIFFLLWVFSYLCFSNCMQRWVFLGFGGYAESGLNKLGLGVKIMILTKQYRCVHSASCQCTKGHLSEDVIFLVFHNLNWNPKLIATLSCVCKWFDDLAKRVLWKEFCRTRAPKMLHDLQSNGSHIVDGNWRALGKLLIYCSGCTKGGLFNSVQIPGHFVYQTRFSRTSGKSFLLPQCRTDVLYVSDPCEHLDQGKVVEYAASQNDPSKC</sequence>
<feature type="transmembrane region" description="Helical" evidence="1">
    <location>
        <begin position="21"/>
        <end position="44"/>
    </location>
</feature>
<dbReference type="InterPro" id="IPR036047">
    <property type="entry name" value="F-box-like_dom_sf"/>
</dbReference>
<feature type="transmembrane region" description="Helical" evidence="1">
    <location>
        <begin position="56"/>
        <end position="73"/>
    </location>
</feature>
<dbReference type="AlphaFoldDB" id="A0AAN9LR22"/>
<dbReference type="SUPFAM" id="SSF81383">
    <property type="entry name" value="F-box domain"/>
    <property type="match status" value="1"/>
</dbReference>
<accession>A0AAN9LR22</accession>
<dbReference type="EMBL" id="JAYMYQ010000004">
    <property type="protein sequence ID" value="KAK7340602.1"/>
    <property type="molecule type" value="Genomic_DNA"/>
</dbReference>
<dbReference type="Proteomes" id="UP001367508">
    <property type="component" value="Unassembled WGS sequence"/>
</dbReference>
<evidence type="ECO:0000256" key="1">
    <source>
        <dbReference type="SAM" id="Phobius"/>
    </source>
</evidence>
<proteinExistence type="predicted"/>
<dbReference type="PANTHER" id="PTHR31348">
    <property type="entry name" value="EID1-LIKE F-BOX PROTEIN 2-RELATED"/>
    <property type="match status" value="1"/>
</dbReference>
<dbReference type="PANTHER" id="PTHR31348:SF2">
    <property type="entry name" value="EID1-LIKE F-BOX PROTEIN 1"/>
    <property type="match status" value="1"/>
</dbReference>
<keyword evidence="1" id="KW-0472">Membrane</keyword>
<organism evidence="2 3">
    <name type="scientific">Canavalia gladiata</name>
    <name type="common">Sword bean</name>
    <name type="synonym">Dolichos gladiatus</name>
    <dbReference type="NCBI Taxonomy" id="3824"/>
    <lineage>
        <taxon>Eukaryota</taxon>
        <taxon>Viridiplantae</taxon>
        <taxon>Streptophyta</taxon>
        <taxon>Embryophyta</taxon>
        <taxon>Tracheophyta</taxon>
        <taxon>Spermatophyta</taxon>
        <taxon>Magnoliopsida</taxon>
        <taxon>eudicotyledons</taxon>
        <taxon>Gunneridae</taxon>
        <taxon>Pentapetalae</taxon>
        <taxon>rosids</taxon>
        <taxon>fabids</taxon>
        <taxon>Fabales</taxon>
        <taxon>Fabaceae</taxon>
        <taxon>Papilionoideae</taxon>
        <taxon>50 kb inversion clade</taxon>
        <taxon>NPAAA clade</taxon>
        <taxon>indigoferoid/millettioid clade</taxon>
        <taxon>Phaseoleae</taxon>
        <taxon>Canavalia</taxon>
    </lineage>
</organism>
<evidence type="ECO:0000313" key="3">
    <source>
        <dbReference type="Proteomes" id="UP001367508"/>
    </source>
</evidence>
<gene>
    <name evidence="2" type="ORF">VNO77_21309</name>
</gene>
<protein>
    <submittedName>
        <fullName evidence="2">Uncharacterized protein</fullName>
    </submittedName>
</protein>
<comment type="caution">
    <text evidence="2">The sequence shown here is derived from an EMBL/GenBank/DDBJ whole genome shotgun (WGS) entry which is preliminary data.</text>
</comment>
<dbReference type="InterPro" id="IPR040267">
    <property type="entry name" value="EID1-like"/>
</dbReference>
<evidence type="ECO:0000313" key="2">
    <source>
        <dbReference type="EMBL" id="KAK7340602.1"/>
    </source>
</evidence>
<keyword evidence="1" id="KW-1133">Transmembrane helix</keyword>
<reference evidence="2 3" key="1">
    <citation type="submission" date="2024-01" db="EMBL/GenBank/DDBJ databases">
        <title>The genomes of 5 underutilized Papilionoideae crops provide insights into root nodulation and disease resistanc.</title>
        <authorList>
            <person name="Jiang F."/>
        </authorList>
    </citation>
    <scope>NUCLEOTIDE SEQUENCE [LARGE SCALE GENOMIC DNA]</scope>
    <source>
        <strain evidence="2">LVBAO_FW01</strain>
        <tissue evidence="2">Leaves</tissue>
    </source>
</reference>
<name>A0AAN9LR22_CANGL</name>
<dbReference type="PROSITE" id="PS51257">
    <property type="entry name" value="PROKAR_LIPOPROTEIN"/>
    <property type="match status" value="1"/>
</dbReference>
<keyword evidence="3" id="KW-1185">Reference proteome</keyword>